<feature type="domain" description="O-antigen ligase-related" evidence="6">
    <location>
        <begin position="193"/>
        <end position="322"/>
    </location>
</feature>
<evidence type="ECO:0000256" key="2">
    <source>
        <dbReference type="ARBA" id="ARBA00022692"/>
    </source>
</evidence>
<comment type="subcellular location">
    <subcellularLocation>
        <location evidence="1">Membrane</location>
        <topology evidence="1">Multi-pass membrane protein</topology>
    </subcellularLocation>
</comment>
<keyword evidence="2 5" id="KW-0812">Transmembrane</keyword>
<evidence type="ECO:0000259" key="6">
    <source>
        <dbReference type="Pfam" id="PF04932"/>
    </source>
</evidence>
<organism evidence="7 8">
    <name type="scientific">Facklamia hominis</name>
    <dbReference type="NCBI Taxonomy" id="178214"/>
    <lineage>
        <taxon>Bacteria</taxon>
        <taxon>Bacillati</taxon>
        <taxon>Bacillota</taxon>
        <taxon>Bacilli</taxon>
        <taxon>Lactobacillales</taxon>
        <taxon>Aerococcaceae</taxon>
        <taxon>Facklamia</taxon>
    </lineage>
</organism>
<feature type="transmembrane region" description="Helical" evidence="5">
    <location>
        <begin position="82"/>
        <end position="101"/>
    </location>
</feature>
<gene>
    <name evidence="7" type="ORF">QP433_07765</name>
</gene>
<dbReference type="Pfam" id="PF04932">
    <property type="entry name" value="Wzy_C"/>
    <property type="match status" value="1"/>
</dbReference>
<evidence type="ECO:0000313" key="8">
    <source>
        <dbReference type="Proteomes" id="UP001229251"/>
    </source>
</evidence>
<feature type="transmembrane region" description="Helical" evidence="5">
    <location>
        <begin position="188"/>
        <end position="208"/>
    </location>
</feature>
<evidence type="ECO:0000256" key="5">
    <source>
        <dbReference type="SAM" id="Phobius"/>
    </source>
</evidence>
<dbReference type="GO" id="GO:0016874">
    <property type="term" value="F:ligase activity"/>
    <property type="evidence" value="ECO:0007669"/>
    <property type="project" value="UniProtKB-KW"/>
</dbReference>
<dbReference type="AlphaFoldDB" id="A0AAJ1Q7C2"/>
<protein>
    <submittedName>
        <fullName evidence="7">O-antigen ligase family protein</fullName>
    </submittedName>
</protein>
<feature type="transmembrane region" description="Helical" evidence="5">
    <location>
        <begin position="20"/>
        <end position="46"/>
    </location>
</feature>
<feature type="transmembrane region" description="Helical" evidence="5">
    <location>
        <begin position="113"/>
        <end position="130"/>
    </location>
</feature>
<dbReference type="InterPro" id="IPR051533">
    <property type="entry name" value="WaaL-like"/>
</dbReference>
<feature type="transmembrane region" description="Helical" evidence="5">
    <location>
        <begin position="58"/>
        <end position="76"/>
    </location>
</feature>
<comment type="caution">
    <text evidence="7">The sequence shown here is derived from an EMBL/GenBank/DDBJ whole genome shotgun (WGS) entry which is preliminary data.</text>
</comment>
<dbReference type="PANTHER" id="PTHR37422:SF20">
    <property type="entry name" value="O-ANTIGEN POLYMERASE"/>
    <property type="match status" value="1"/>
</dbReference>
<feature type="transmembrane region" description="Helical" evidence="5">
    <location>
        <begin position="345"/>
        <end position="368"/>
    </location>
</feature>
<proteinExistence type="predicted"/>
<dbReference type="Proteomes" id="UP001229251">
    <property type="component" value="Unassembled WGS sequence"/>
</dbReference>
<evidence type="ECO:0000256" key="4">
    <source>
        <dbReference type="ARBA" id="ARBA00023136"/>
    </source>
</evidence>
<feature type="transmembrane region" description="Helical" evidence="5">
    <location>
        <begin position="162"/>
        <end position="179"/>
    </location>
</feature>
<dbReference type="EMBL" id="JASOOE010000016">
    <property type="protein sequence ID" value="MDK7187875.1"/>
    <property type="molecule type" value="Genomic_DNA"/>
</dbReference>
<name>A0AAJ1Q7C2_9LACT</name>
<keyword evidence="4 5" id="KW-0472">Membrane</keyword>
<evidence type="ECO:0000256" key="3">
    <source>
        <dbReference type="ARBA" id="ARBA00022989"/>
    </source>
</evidence>
<keyword evidence="3 5" id="KW-1133">Transmembrane helix</keyword>
<reference evidence="7" key="1">
    <citation type="submission" date="2023-05" db="EMBL/GenBank/DDBJ databases">
        <title>Cataloging the Phylogenetic Diversity of Human Bladder Bacteria.</title>
        <authorList>
            <person name="Du J."/>
        </authorList>
    </citation>
    <scope>NUCLEOTIDE SEQUENCE</scope>
    <source>
        <strain evidence="7">UMB1231</strain>
    </source>
</reference>
<feature type="transmembrane region" description="Helical" evidence="5">
    <location>
        <begin position="310"/>
        <end position="333"/>
    </location>
</feature>
<evidence type="ECO:0000313" key="7">
    <source>
        <dbReference type="EMBL" id="MDK7187875.1"/>
    </source>
</evidence>
<dbReference type="InterPro" id="IPR007016">
    <property type="entry name" value="O-antigen_ligase-rel_domated"/>
</dbReference>
<dbReference type="RefSeq" id="WP_006908116.1">
    <property type="nucleotide sequence ID" value="NZ_JASOOE010000016.1"/>
</dbReference>
<evidence type="ECO:0000256" key="1">
    <source>
        <dbReference type="ARBA" id="ARBA00004141"/>
    </source>
</evidence>
<accession>A0AAJ1Q7C2</accession>
<dbReference type="PANTHER" id="PTHR37422">
    <property type="entry name" value="TEICHURONIC ACID BIOSYNTHESIS PROTEIN TUAE"/>
    <property type="match status" value="1"/>
</dbReference>
<dbReference type="GO" id="GO:0016020">
    <property type="term" value="C:membrane"/>
    <property type="evidence" value="ECO:0007669"/>
    <property type="project" value="UniProtKB-SubCell"/>
</dbReference>
<keyword evidence="7" id="KW-0436">Ligase</keyword>
<sequence>MLKSLFSNVSSLSTDEKVFLLTSFAILLPYYICGPVIIMATIYLTIRHWKDLISDISQLRYLLIFVIYAIAVALYYRNYLGILLPLAFGTFGLFFLIYKQLVTARLYRWNLKIFTWGSILLAFYAFGHYVNQVLRAGYDLMYIFKYQNLQTRAQATVFNPNYYGLLIAMVLVMAIYLIFKSRSTSERILSYIAIFMNLIALILTGSRWSIPTVFLGVVMMVLALKPKLARILAVASFGLVAGLVLKPSLLPRFANLAHGFADRYGIWLAGWKLFETSPLIGRGSMTFVKFYYLVSDQAKMHAHQILIDSLANYGIFGMMLLILFLGPFFRGLVFQLKEWGLTPELGLIISLIGVCLFHGLMDVSIIWVQMGYMLLCSVVVPDETLREIQTS</sequence>
<feature type="transmembrane region" description="Helical" evidence="5">
    <location>
        <begin position="228"/>
        <end position="245"/>
    </location>
</feature>